<keyword evidence="3" id="KW-1185">Reference proteome</keyword>
<organism evidence="2 3">
    <name type="scientific">Croceibacterium salegens</name>
    <dbReference type="NCBI Taxonomy" id="1737568"/>
    <lineage>
        <taxon>Bacteria</taxon>
        <taxon>Pseudomonadati</taxon>
        <taxon>Pseudomonadota</taxon>
        <taxon>Alphaproteobacteria</taxon>
        <taxon>Sphingomonadales</taxon>
        <taxon>Erythrobacteraceae</taxon>
        <taxon>Croceibacterium</taxon>
    </lineage>
</organism>
<evidence type="ECO:0000256" key="1">
    <source>
        <dbReference type="SAM" id="SignalP"/>
    </source>
</evidence>
<evidence type="ECO:0000313" key="3">
    <source>
        <dbReference type="Proteomes" id="UP000433652"/>
    </source>
</evidence>
<dbReference type="AlphaFoldDB" id="A0A6I4SY28"/>
<protein>
    <submittedName>
        <fullName evidence="2">Uncharacterized protein</fullName>
    </submittedName>
</protein>
<dbReference type="RefSeq" id="WP_159794495.1">
    <property type="nucleotide sequence ID" value="NZ_WTYM01000038.1"/>
</dbReference>
<dbReference type="EMBL" id="WTYM01000038">
    <property type="protein sequence ID" value="MXO59756.1"/>
    <property type="molecule type" value="Genomic_DNA"/>
</dbReference>
<comment type="caution">
    <text evidence="2">The sequence shown here is derived from an EMBL/GenBank/DDBJ whole genome shotgun (WGS) entry which is preliminary data.</text>
</comment>
<sequence>MALRLGIPVLAAAAAAALVAGPTQARTVGSWEVGRTAPDACMMSAIFGSGESTVTLALLWHASEGRLEMLAAGRGWKDLRAREGDTASLEFNFDGQVQYSQWLSERATFSSMGVGVDGIVGDWGTEHSGDLAKAVTGSKNVNVKIGNTDLGAFDLSGADAAYRELLRCGESA</sequence>
<keyword evidence="1" id="KW-0732">Signal</keyword>
<evidence type="ECO:0000313" key="2">
    <source>
        <dbReference type="EMBL" id="MXO59756.1"/>
    </source>
</evidence>
<feature type="signal peptide" evidence="1">
    <location>
        <begin position="1"/>
        <end position="25"/>
    </location>
</feature>
<accession>A0A6I4SY28</accession>
<proteinExistence type="predicted"/>
<dbReference type="Proteomes" id="UP000433652">
    <property type="component" value="Unassembled WGS sequence"/>
</dbReference>
<gene>
    <name evidence="2" type="ORF">GRI89_09415</name>
</gene>
<reference evidence="2 3" key="1">
    <citation type="submission" date="2019-12" db="EMBL/GenBank/DDBJ databases">
        <title>Genomic-based taxomic classification of the family Erythrobacteraceae.</title>
        <authorList>
            <person name="Xu L."/>
        </authorList>
    </citation>
    <scope>NUCLEOTIDE SEQUENCE [LARGE SCALE GENOMIC DNA]</scope>
    <source>
        <strain evidence="2 3">MCCC 1K01500</strain>
    </source>
</reference>
<feature type="chain" id="PRO_5026281135" evidence="1">
    <location>
        <begin position="26"/>
        <end position="172"/>
    </location>
</feature>
<name>A0A6I4SY28_9SPHN</name>